<evidence type="ECO:0000313" key="4">
    <source>
        <dbReference type="Proteomes" id="UP000541610"/>
    </source>
</evidence>
<proteinExistence type="predicted"/>
<dbReference type="EMBL" id="JABANP010000096">
    <property type="protein sequence ID" value="KAF4690583.1"/>
    <property type="molecule type" value="Genomic_DNA"/>
</dbReference>
<feature type="compositionally biased region" description="Low complexity" evidence="2">
    <location>
        <begin position="405"/>
        <end position="444"/>
    </location>
</feature>
<evidence type="ECO:0000256" key="2">
    <source>
        <dbReference type="SAM" id="MobiDB-lite"/>
    </source>
</evidence>
<feature type="coiled-coil region" evidence="1">
    <location>
        <begin position="165"/>
        <end position="192"/>
    </location>
</feature>
<dbReference type="AlphaFoldDB" id="A0A7J6P334"/>
<feature type="compositionally biased region" description="Acidic residues" evidence="2">
    <location>
        <begin position="445"/>
        <end position="461"/>
    </location>
</feature>
<protein>
    <submittedName>
        <fullName evidence="3">Mcm2-7 hexameric complex component</fullName>
    </submittedName>
</protein>
<organism evidence="3 4">
    <name type="scientific">Perkinsus olseni</name>
    <name type="common">Perkinsus atlanticus</name>
    <dbReference type="NCBI Taxonomy" id="32597"/>
    <lineage>
        <taxon>Eukaryota</taxon>
        <taxon>Sar</taxon>
        <taxon>Alveolata</taxon>
        <taxon>Perkinsozoa</taxon>
        <taxon>Perkinsea</taxon>
        <taxon>Perkinsida</taxon>
        <taxon>Perkinsidae</taxon>
        <taxon>Perkinsus</taxon>
    </lineage>
</organism>
<dbReference type="Proteomes" id="UP000541610">
    <property type="component" value="Unassembled WGS sequence"/>
</dbReference>
<feature type="coiled-coil region" evidence="1">
    <location>
        <begin position="229"/>
        <end position="256"/>
    </location>
</feature>
<gene>
    <name evidence="3" type="primary">MCM7_1</name>
    <name evidence="3" type="ORF">FOZ60_017192</name>
</gene>
<comment type="caution">
    <text evidence="3">The sequence shown here is derived from an EMBL/GenBank/DDBJ whole genome shotgun (WGS) entry which is preliminary data.</text>
</comment>
<accession>A0A7J6P334</accession>
<sequence>MMEAVIATVVRVGRTFTQMHSMSLCRAGSLLRVHLSLRLLEPNSIIRRTFHYHHHRGMGYPAVVLQMGVYIMKPLHLGECLKTMEHGLSISSNSSLRHRLRSPHGRIPMVLSGMRTQEERPAAAMTLELSVEEFSAVDLRTSGDCIIDNHRRFIAPLCTLLDTKATAMTVQIRELMAEREAQEEDLGDMRKMVKFLSDRCHQLEVAYNDRETGFRKEMEESDMQHKKDMALAMAEISELESRVEALSEIKHELNFRVRQLEAVLSDRVVDSVAMRLIRNLECGQELVQRWRAEIADLREENKYALGYLSTLEMCSCAPPKKSTRRYNLKRPKLTTRTKDAILEPDGDIGDDCFSDFTDTVIAPSSNPAFRKYTVANSDVMKEKEATPVVLHSKVGTGMVKKQTPSSPSSSSVKASSLWHSAISGSPGSNNPSSSTSNDSPSSPIGEEDDVESDDDGDDGPSGDDRPTTKMVVYGYTARRRAKMYEWGKKNGMARCYPYYGFVHLCGSSIEWFFPQGDVLLSGFFRKGKKEERI</sequence>
<reference evidence="3 4" key="1">
    <citation type="submission" date="2020-04" db="EMBL/GenBank/DDBJ databases">
        <title>Perkinsus olseni comparative genomics.</title>
        <authorList>
            <person name="Bogema D.R."/>
        </authorList>
    </citation>
    <scope>NUCLEOTIDE SEQUENCE [LARGE SCALE GENOMIC DNA]</scope>
    <source>
        <strain evidence="3">00978-12</strain>
    </source>
</reference>
<feature type="region of interest" description="Disordered" evidence="2">
    <location>
        <begin position="391"/>
        <end position="471"/>
    </location>
</feature>
<evidence type="ECO:0000313" key="3">
    <source>
        <dbReference type="EMBL" id="KAF4690583.1"/>
    </source>
</evidence>
<evidence type="ECO:0000256" key="1">
    <source>
        <dbReference type="SAM" id="Coils"/>
    </source>
</evidence>
<keyword evidence="1" id="KW-0175">Coiled coil</keyword>
<name>A0A7J6P334_PEROL</name>
<dbReference type="OrthoDB" id="10402673at2759"/>